<evidence type="ECO:0000313" key="2">
    <source>
        <dbReference type="Proteomes" id="UP000054843"/>
    </source>
</evidence>
<comment type="caution">
    <text evidence="1">The sequence shown here is derived from an EMBL/GenBank/DDBJ whole genome shotgun (WGS) entry which is preliminary data.</text>
</comment>
<accession>A0A0V1MR16</accession>
<evidence type="ECO:0000313" key="1">
    <source>
        <dbReference type="EMBL" id="KRZ74230.1"/>
    </source>
</evidence>
<keyword evidence="2" id="KW-1185">Reference proteome</keyword>
<organism evidence="1 2">
    <name type="scientific">Trichinella papuae</name>
    <dbReference type="NCBI Taxonomy" id="268474"/>
    <lineage>
        <taxon>Eukaryota</taxon>
        <taxon>Metazoa</taxon>
        <taxon>Ecdysozoa</taxon>
        <taxon>Nematoda</taxon>
        <taxon>Enoplea</taxon>
        <taxon>Dorylaimia</taxon>
        <taxon>Trichinellida</taxon>
        <taxon>Trichinellidae</taxon>
        <taxon>Trichinella</taxon>
    </lineage>
</organism>
<dbReference type="EMBL" id="JYDO01000053">
    <property type="protein sequence ID" value="KRZ74230.1"/>
    <property type="molecule type" value="Genomic_DNA"/>
</dbReference>
<name>A0A0V1MR16_9BILA</name>
<proteinExistence type="predicted"/>
<reference evidence="1 2" key="1">
    <citation type="submission" date="2015-01" db="EMBL/GenBank/DDBJ databases">
        <title>Evolution of Trichinella species and genotypes.</title>
        <authorList>
            <person name="Korhonen P.K."/>
            <person name="Edoardo P."/>
            <person name="Giuseppe L.R."/>
            <person name="Gasser R.B."/>
        </authorList>
    </citation>
    <scope>NUCLEOTIDE SEQUENCE [LARGE SCALE GENOMIC DNA]</scope>
    <source>
        <strain evidence="1">ISS1980</strain>
    </source>
</reference>
<protein>
    <submittedName>
        <fullName evidence="1">Uncharacterized protein</fullName>
    </submittedName>
</protein>
<gene>
    <name evidence="1" type="ORF">T10_10081</name>
</gene>
<dbReference type="AlphaFoldDB" id="A0A0V1MR16"/>
<dbReference type="Proteomes" id="UP000054843">
    <property type="component" value="Unassembled WGS sequence"/>
</dbReference>
<sequence length="132" mass="15147">MPSLRHTCTKMDESKDDFGRKYYKETINVRSAQGGWHQTVYTRKTENCADTIINKCYELKLMIAVKTGSVQDILQYYKQNLRITTTDVAGTYSNRTICPGSLVVVPVGNMEFEKREFGQADESTFVNLHQHL</sequence>